<evidence type="ECO:0000313" key="2">
    <source>
        <dbReference type="EMBL" id="KAF3887600.1"/>
    </source>
</evidence>
<dbReference type="STRING" id="1479485.DA73_0214625"/>
<dbReference type="InterPro" id="IPR029060">
    <property type="entry name" value="PIN-like_dom_sf"/>
</dbReference>
<dbReference type="InterPro" id="IPR002716">
    <property type="entry name" value="PIN_dom"/>
</dbReference>
<dbReference type="Proteomes" id="UP000029738">
    <property type="component" value="Unassembled WGS sequence"/>
</dbReference>
<dbReference type="RefSeq" id="WP_038106003.1">
    <property type="nucleotide sequence ID" value="NZ_JHEG04000001.1"/>
</dbReference>
<dbReference type="EMBL" id="JHEG04000001">
    <property type="protein sequence ID" value="KAF3887600.1"/>
    <property type="molecule type" value="Genomic_DNA"/>
</dbReference>
<protein>
    <submittedName>
        <fullName evidence="2">PIN domain-containing protein</fullName>
    </submittedName>
    <submittedName>
        <fullName evidence="3">Twitching motility protein PilT</fullName>
    </submittedName>
</protein>
<organism evidence="3">
    <name type="scientific">Tolypothrix bouteillei VB521301</name>
    <dbReference type="NCBI Taxonomy" id="1479485"/>
    <lineage>
        <taxon>Bacteria</taxon>
        <taxon>Bacillati</taxon>
        <taxon>Cyanobacteriota</taxon>
        <taxon>Cyanophyceae</taxon>
        <taxon>Nostocales</taxon>
        <taxon>Tolypothrichaceae</taxon>
        <taxon>Tolypothrix</taxon>
    </lineage>
</organism>
<sequence length="147" mass="16501">MAFLVDTNLLLRSVEPSHPMYGDASNAIATLLLQGEQLCIVPQNLIEFWNVYTRPVERNGLGHSAAEAEVEIKRLKAFFPLLLDTEVIYQEWEKLVVAYAVKGINVHDARLVAAILVHGLTHILTFNTEDFTRYSEIITVHPTATIS</sequence>
<evidence type="ECO:0000313" key="3">
    <source>
        <dbReference type="EMBL" id="KIE11719.1"/>
    </source>
</evidence>
<accession>A0A0C1R235</accession>
<reference evidence="3" key="1">
    <citation type="journal article" date="2015" name="Genome Announc.">
        <title>Draft Genome Sequence of Tolypothrix boutellei Strain VB521301.</title>
        <authorList>
            <person name="Chandrababunaidu M.M."/>
            <person name="Singh D."/>
            <person name="Sen D."/>
            <person name="Bhan S."/>
            <person name="Das S."/>
            <person name="Gupta A."/>
            <person name="Adhikary S.P."/>
            <person name="Tripathy S."/>
        </authorList>
    </citation>
    <scope>NUCLEOTIDE SEQUENCE</scope>
    <source>
        <strain evidence="3">VB521301</strain>
    </source>
</reference>
<keyword evidence="4" id="KW-1185">Reference proteome</keyword>
<proteinExistence type="predicted"/>
<dbReference type="Gene3D" id="3.40.50.1010">
    <property type="entry name" value="5'-nuclease"/>
    <property type="match status" value="1"/>
</dbReference>
<dbReference type="CDD" id="cd09854">
    <property type="entry name" value="PIN_VapC-like"/>
    <property type="match status" value="1"/>
</dbReference>
<name>A0A0C1R235_9CYAN</name>
<evidence type="ECO:0000313" key="4">
    <source>
        <dbReference type="Proteomes" id="UP000029738"/>
    </source>
</evidence>
<dbReference type="Pfam" id="PF01850">
    <property type="entry name" value="PIN"/>
    <property type="match status" value="1"/>
</dbReference>
<evidence type="ECO:0000259" key="1">
    <source>
        <dbReference type="Pfam" id="PF01850"/>
    </source>
</evidence>
<dbReference type="OrthoDB" id="7062868at2"/>
<reference evidence="2" key="2">
    <citation type="submission" date="2019-11" db="EMBL/GenBank/DDBJ databases">
        <title>Improved Assembly of Tolypothrix boutellei genome.</title>
        <authorList>
            <person name="Sarangi A.N."/>
            <person name="Mukherjee M."/>
            <person name="Ghosh S."/>
            <person name="Singh D."/>
            <person name="Das A."/>
            <person name="Kant S."/>
            <person name="Prusty A."/>
            <person name="Tripathy S."/>
        </authorList>
    </citation>
    <scope>NUCLEOTIDE SEQUENCE</scope>
    <source>
        <strain evidence="2">VB521301</strain>
    </source>
</reference>
<dbReference type="SUPFAM" id="SSF88723">
    <property type="entry name" value="PIN domain-like"/>
    <property type="match status" value="1"/>
</dbReference>
<gene>
    <name evidence="3" type="ORF">DA73_0214625</name>
    <name evidence="2" type="ORF">DA73_0400020495</name>
</gene>
<dbReference type="EMBL" id="JHEG02000043">
    <property type="protein sequence ID" value="KIE11719.1"/>
    <property type="molecule type" value="Genomic_DNA"/>
</dbReference>
<feature type="domain" description="PIN" evidence="1">
    <location>
        <begin position="4"/>
        <end position="135"/>
    </location>
</feature>
<comment type="caution">
    <text evidence="3">The sequence shown here is derived from an EMBL/GenBank/DDBJ whole genome shotgun (WGS) entry which is preliminary data.</text>
</comment>
<dbReference type="AlphaFoldDB" id="A0A0C1R235"/>